<dbReference type="EMBL" id="CP113528">
    <property type="protein sequence ID" value="WDV09196.1"/>
    <property type="molecule type" value="Genomic_DNA"/>
</dbReference>
<keyword evidence="1" id="KW-0614">Plasmid</keyword>
<gene>
    <name evidence="1" type="ORF">OU989_23195</name>
</gene>
<dbReference type="AlphaFoldDB" id="A0AAJ5RNF0"/>
<protein>
    <submittedName>
        <fullName evidence="1">Uncharacterized protein</fullName>
    </submittedName>
</protein>
<dbReference type="RefSeq" id="WP_274797419.1">
    <property type="nucleotide sequence ID" value="NZ_CP113528.1"/>
</dbReference>
<geneLocation type="plasmid" evidence="1 2">
    <name>unnamed</name>
</geneLocation>
<accession>A0AAJ5RNF0</accession>
<sequence>MTFAQDKWVIILLEEINEDRDLTHVVSDEAFRYPKPYDGDLYVVGHDINGDIHFLLVDNKENGEVELRIIEDEYLFTKLLAYYKNEDRVPSSEADEKIRLGIGTSFAADSQIKEQFMAKLPMTRFP</sequence>
<proteinExistence type="predicted"/>
<dbReference type="KEGG" id="liu:OU989_23195"/>
<dbReference type="Proteomes" id="UP001219585">
    <property type="component" value="Plasmid unnamed"/>
</dbReference>
<evidence type="ECO:0000313" key="1">
    <source>
        <dbReference type="EMBL" id="WDV09196.1"/>
    </source>
</evidence>
<reference evidence="1" key="1">
    <citation type="submission" date="2022-11" db="EMBL/GenBank/DDBJ databases">
        <title>Lysinibacillus irui.</title>
        <authorList>
            <person name="Akintayo S.O."/>
        </authorList>
    </citation>
    <scope>NUCLEOTIDE SEQUENCE</scope>
    <source>
        <strain evidence="1">IRB4-01</strain>
        <plasmid evidence="1">unnamed</plasmid>
    </source>
</reference>
<name>A0AAJ5RNF0_9BACI</name>
<organism evidence="1 2">
    <name type="scientific">Lysinibacillus irui</name>
    <dbReference type="NCBI Taxonomy" id="2998077"/>
    <lineage>
        <taxon>Bacteria</taxon>
        <taxon>Bacillati</taxon>
        <taxon>Bacillota</taxon>
        <taxon>Bacilli</taxon>
        <taxon>Bacillales</taxon>
        <taxon>Bacillaceae</taxon>
        <taxon>Lysinibacillus</taxon>
    </lineage>
</organism>
<evidence type="ECO:0000313" key="2">
    <source>
        <dbReference type="Proteomes" id="UP001219585"/>
    </source>
</evidence>